<evidence type="ECO:0000256" key="1">
    <source>
        <dbReference type="ARBA" id="ARBA00022553"/>
    </source>
</evidence>
<evidence type="ECO:0000259" key="3">
    <source>
        <dbReference type="PROSITE" id="PS50110"/>
    </source>
</evidence>
<proteinExistence type="predicted"/>
<organism evidence="4 5">
    <name type="scientific">Marinomonas arenicola</name>
    <dbReference type="NCBI Taxonomy" id="569601"/>
    <lineage>
        <taxon>Bacteria</taxon>
        <taxon>Pseudomonadati</taxon>
        <taxon>Pseudomonadota</taxon>
        <taxon>Gammaproteobacteria</taxon>
        <taxon>Oceanospirillales</taxon>
        <taxon>Oceanospirillaceae</taxon>
        <taxon>Marinomonas</taxon>
    </lineage>
</organism>
<dbReference type="Pfam" id="PF00072">
    <property type="entry name" value="Response_reg"/>
    <property type="match status" value="1"/>
</dbReference>
<gene>
    <name evidence="4" type="ORF">V6242_12040</name>
</gene>
<dbReference type="PANTHER" id="PTHR44591">
    <property type="entry name" value="STRESS RESPONSE REGULATOR PROTEIN 1"/>
    <property type="match status" value="1"/>
</dbReference>
<dbReference type="SMART" id="SM00448">
    <property type="entry name" value="REC"/>
    <property type="match status" value="1"/>
</dbReference>
<sequence length="131" mass="14932">MTKMAKFLIVDDEMTSIEVMRCLLEKNVDIEIAETGRQALEMLKEHQFDLVLLDVDLPDMSGFDVCKKIKGTPDTQDVPVIFISGYKDLIFEMQAYEAGAEDYLNKPVSLIRLLMRINVILKIKLPIPKIA</sequence>
<dbReference type="PANTHER" id="PTHR44591:SF3">
    <property type="entry name" value="RESPONSE REGULATORY DOMAIN-CONTAINING PROTEIN"/>
    <property type="match status" value="1"/>
</dbReference>
<keyword evidence="5" id="KW-1185">Reference proteome</keyword>
<evidence type="ECO:0000256" key="2">
    <source>
        <dbReference type="PROSITE-ProRule" id="PRU00169"/>
    </source>
</evidence>
<dbReference type="InterPro" id="IPR050595">
    <property type="entry name" value="Bact_response_regulator"/>
</dbReference>
<dbReference type="InterPro" id="IPR001789">
    <property type="entry name" value="Sig_transdc_resp-reg_receiver"/>
</dbReference>
<accession>A0ABU9G8X1</accession>
<dbReference type="EMBL" id="JBAKAR010000009">
    <property type="protein sequence ID" value="MEL0613877.1"/>
    <property type="molecule type" value="Genomic_DNA"/>
</dbReference>
<feature type="modified residue" description="4-aspartylphosphate" evidence="2">
    <location>
        <position position="54"/>
    </location>
</feature>
<comment type="caution">
    <text evidence="4">The sequence shown here is derived from an EMBL/GenBank/DDBJ whole genome shotgun (WGS) entry which is preliminary data.</text>
</comment>
<dbReference type="PROSITE" id="PS50110">
    <property type="entry name" value="RESPONSE_REGULATORY"/>
    <property type="match status" value="1"/>
</dbReference>
<keyword evidence="1 2" id="KW-0597">Phosphoprotein</keyword>
<dbReference type="Gene3D" id="3.40.50.2300">
    <property type="match status" value="1"/>
</dbReference>
<dbReference type="SUPFAM" id="SSF52172">
    <property type="entry name" value="CheY-like"/>
    <property type="match status" value="1"/>
</dbReference>
<name>A0ABU9G8X1_9GAMM</name>
<evidence type="ECO:0000313" key="5">
    <source>
        <dbReference type="Proteomes" id="UP001379949"/>
    </source>
</evidence>
<dbReference type="Proteomes" id="UP001379949">
    <property type="component" value="Unassembled WGS sequence"/>
</dbReference>
<dbReference type="InterPro" id="IPR011006">
    <property type="entry name" value="CheY-like_superfamily"/>
</dbReference>
<protein>
    <submittedName>
        <fullName evidence="4">Response regulator</fullName>
    </submittedName>
</protein>
<evidence type="ECO:0000313" key="4">
    <source>
        <dbReference type="EMBL" id="MEL0613877.1"/>
    </source>
</evidence>
<dbReference type="RefSeq" id="WP_341567529.1">
    <property type="nucleotide sequence ID" value="NZ_JBAKAR010000009.1"/>
</dbReference>
<reference evidence="4 5" key="1">
    <citation type="submission" date="2024-02" db="EMBL/GenBank/DDBJ databases">
        <title>Bacteria isolated from the canopy kelp, Nereocystis luetkeana.</title>
        <authorList>
            <person name="Pfister C.A."/>
            <person name="Younker I.T."/>
            <person name="Light S.H."/>
        </authorList>
    </citation>
    <scope>NUCLEOTIDE SEQUENCE [LARGE SCALE GENOMIC DNA]</scope>
    <source>
        <strain evidence="4 5">TI.4.07</strain>
    </source>
</reference>
<feature type="domain" description="Response regulatory" evidence="3">
    <location>
        <begin position="6"/>
        <end position="121"/>
    </location>
</feature>